<dbReference type="InterPro" id="IPR022892">
    <property type="entry name" value="RNaseHI"/>
</dbReference>
<reference evidence="12 13" key="1">
    <citation type="submission" date="2015-04" db="EMBL/GenBank/DDBJ databases">
        <title>The complete genome sequence of the rumen methanogen Methanobrevibacter millerae SM9.</title>
        <authorList>
            <person name="Leahy S.C."/>
            <person name="Kelly W.J."/>
            <person name="Pacheco D.M."/>
            <person name="Li D."/>
            <person name="Altermann E."/>
            <person name="Attwood G.T."/>
        </authorList>
    </citation>
    <scope>NUCLEOTIDE SEQUENCE [LARGE SCALE GENOMIC DNA]</scope>
    <source>
        <strain evidence="12 13">SM9</strain>
    </source>
</reference>
<dbReference type="AlphaFoldDB" id="A0A0U3EB83"/>
<keyword evidence="10" id="KW-0460">Magnesium</keyword>
<dbReference type="OrthoDB" id="376725at2157"/>
<proteinExistence type="inferred from homology"/>
<dbReference type="GO" id="GO:0003676">
    <property type="term" value="F:nucleic acid binding"/>
    <property type="evidence" value="ECO:0007669"/>
    <property type="project" value="InterPro"/>
</dbReference>
<dbReference type="KEGG" id="mmil:sm9_1777"/>
<evidence type="ECO:0000256" key="4">
    <source>
        <dbReference type="ARBA" id="ARBA00011245"/>
    </source>
</evidence>
<comment type="cofactor">
    <cofactor evidence="2">
        <name>Mg(2+)</name>
        <dbReference type="ChEBI" id="CHEBI:18420"/>
    </cofactor>
</comment>
<evidence type="ECO:0000259" key="11">
    <source>
        <dbReference type="PROSITE" id="PS50879"/>
    </source>
</evidence>
<dbReference type="PANTHER" id="PTHR10642">
    <property type="entry name" value="RIBONUCLEASE H1"/>
    <property type="match status" value="1"/>
</dbReference>
<dbReference type="EMBL" id="CP011266">
    <property type="protein sequence ID" value="ALT69544.1"/>
    <property type="molecule type" value="Genomic_DNA"/>
</dbReference>
<evidence type="ECO:0000256" key="8">
    <source>
        <dbReference type="ARBA" id="ARBA00022759"/>
    </source>
</evidence>
<dbReference type="Proteomes" id="UP000067738">
    <property type="component" value="Chromosome"/>
</dbReference>
<comment type="catalytic activity">
    <reaction evidence="1">
        <text>Endonucleolytic cleavage to 5'-phosphomonoester.</text>
        <dbReference type="EC" id="3.1.26.4"/>
    </reaction>
</comment>
<keyword evidence="13" id="KW-1185">Reference proteome</keyword>
<keyword evidence="8" id="KW-0255">Endonuclease</keyword>
<dbReference type="SUPFAM" id="SSF53098">
    <property type="entry name" value="Ribonuclease H-like"/>
    <property type="match status" value="1"/>
</dbReference>
<sequence length="184" mass="20939">MSKYSYYTDGAATMKQENGKYVREAGGWAFVLLIDGCEDSIRFGGCPLTTNNEMELYAMYASMKDFLLKSQSGDIIEIFSDSAYCINIFTQWAAGWQKRGWKKSDNKPIQNLKIIKSIWDLMGEIRNNSCILNFIKVKGHSSNKYNDEADKLAVDAKMDAFKTDKTTYFDENDGLLGKKSKYVD</sequence>
<dbReference type="InterPro" id="IPR036397">
    <property type="entry name" value="RNaseH_sf"/>
</dbReference>
<evidence type="ECO:0000256" key="2">
    <source>
        <dbReference type="ARBA" id="ARBA00001946"/>
    </source>
</evidence>
<evidence type="ECO:0000256" key="9">
    <source>
        <dbReference type="ARBA" id="ARBA00022801"/>
    </source>
</evidence>
<dbReference type="EC" id="3.1.26.4" evidence="5"/>
<comment type="similarity">
    <text evidence="3">Belongs to the RNase H family.</text>
</comment>
<keyword evidence="6" id="KW-0540">Nuclease</keyword>
<dbReference type="GO" id="GO:0004523">
    <property type="term" value="F:RNA-DNA hybrid ribonuclease activity"/>
    <property type="evidence" value="ECO:0007669"/>
    <property type="project" value="UniProtKB-EC"/>
</dbReference>
<dbReference type="PATRIC" id="fig|230361.4.peg.1839"/>
<keyword evidence="9" id="KW-0378">Hydrolase</keyword>
<dbReference type="GO" id="GO:0046872">
    <property type="term" value="F:metal ion binding"/>
    <property type="evidence" value="ECO:0007669"/>
    <property type="project" value="UniProtKB-KW"/>
</dbReference>
<evidence type="ECO:0000256" key="1">
    <source>
        <dbReference type="ARBA" id="ARBA00000077"/>
    </source>
</evidence>
<dbReference type="InterPro" id="IPR012337">
    <property type="entry name" value="RNaseH-like_sf"/>
</dbReference>
<evidence type="ECO:0000256" key="10">
    <source>
        <dbReference type="ARBA" id="ARBA00022842"/>
    </source>
</evidence>
<dbReference type="GO" id="GO:0043137">
    <property type="term" value="P:DNA replication, removal of RNA primer"/>
    <property type="evidence" value="ECO:0007669"/>
    <property type="project" value="TreeGrafter"/>
</dbReference>
<accession>A0A0U3EB83</accession>
<dbReference type="InterPro" id="IPR002156">
    <property type="entry name" value="RNaseH_domain"/>
</dbReference>
<feature type="domain" description="RNase H type-1" evidence="11">
    <location>
        <begin position="1"/>
        <end position="158"/>
    </location>
</feature>
<protein>
    <recommendedName>
        <fullName evidence="5">ribonuclease H</fullName>
        <ecNumber evidence="5">3.1.26.4</ecNumber>
    </recommendedName>
</protein>
<dbReference type="PROSITE" id="PS50879">
    <property type="entry name" value="RNASE_H_1"/>
    <property type="match status" value="1"/>
</dbReference>
<evidence type="ECO:0000256" key="7">
    <source>
        <dbReference type="ARBA" id="ARBA00022723"/>
    </source>
</evidence>
<dbReference type="CDD" id="cd09278">
    <property type="entry name" value="RNase_HI_prokaryote_like"/>
    <property type="match status" value="1"/>
</dbReference>
<dbReference type="Gene3D" id="3.30.420.10">
    <property type="entry name" value="Ribonuclease H-like superfamily/Ribonuclease H"/>
    <property type="match status" value="1"/>
</dbReference>
<evidence type="ECO:0000256" key="6">
    <source>
        <dbReference type="ARBA" id="ARBA00022722"/>
    </source>
</evidence>
<evidence type="ECO:0000256" key="3">
    <source>
        <dbReference type="ARBA" id="ARBA00005300"/>
    </source>
</evidence>
<gene>
    <name evidence="12" type="ORF">sm9_1777</name>
</gene>
<evidence type="ECO:0000313" key="13">
    <source>
        <dbReference type="Proteomes" id="UP000067738"/>
    </source>
</evidence>
<dbReference type="PANTHER" id="PTHR10642:SF26">
    <property type="entry name" value="RIBONUCLEASE H1"/>
    <property type="match status" value="1"/>
</dbReference>
<organism evidence="12 13">
    <name type="scientific">Methanobrevibacter millerae</name>
    <dbReference type="NCBI Taxonomy" id="230361"/>
    <lineage>
        <taxon>Archaea</taxon>
        <taxon>Methanobacteriati</taxon>
        <taxon>Methanobacteriota</taxon>
        <taxon>Methanomada group</taxon>
        <taxon>Methanobacteria</taxon>
        <taxon>Methanobacteriales</taxon>
        <taxon>Methanobacteriaceae</taxon>
        <taxon>Methanobrevibacter</taxon>
    </lineage>
</organism>
<dbReference type="InterPro" id="IPR050092">
    <property type="entry name" value="RNase_H"/>
</dbReference>
<keyword evidence="7" id="KW-0479">Metal-binding</keyword>
<name>A0A0U3EB83_9EURY</name>
<dbReference type="Pfam" id="PF00075">
    <property type="entry name" value="RNase_H"/>
    <property type="match status" value="1"/>
</dbReference>
<evidence type="ECO:0000256" key="5">
    <source>
        <dbReference type="ARBA" id="ARBA00012180"/>
    </source>
</evidence>
<comment type="subunit">
    <text evidence="4">Monomer.</text>
</comment>
<evidence type="ECO:0000313" key="12">
    <source>
        <dbReference type="EMBL" id="ALT69544.1"/>
    </source>
</evidence>